<sequence length="31" mass="3546">MSDSLIHLQSAGADIVIKTRPFAEIVYWDRI</sequence>
<evidence type="ECO:0000313" key="1">
    <source>
        <dbReference type="EMBL" id="STV21730.1"/>
    </source>
</evidence>
<protein>
    <submittedName>
        <fullName evidence="1">Alpha-galactosidase</fullName>
    </submittedName>
</protein>
<dbReference type="Proteomes" id="UP000254020">
    <property type="component" value="Unassembled WGS sequence"/>
</dbReference>
<accession>A0A378AWQ4</accession>
<name>A0A378AWQ4_KLEPN</name>
<organism evidence="1 2">
    <name type="scientific">Klebsiella pneumoniae subsp. pneumoniae</name>
    <dbReference type="NCBI Taxonomy" id="72407"/>
    <lineage>
        <taxon>Bacteria</taxon>
        <taxon>Pseudomonadati</taxon>
        <taxon>Pseudomonadota</taxon>
        <taxon>Gammaproteobacteria</taxon>
        <taxon>Enterobacterales</taxon>
        <taxon>Enterobacteriaceae</taxon>
        <taxon>Klebsiella/Raoultella group</taxon>
        <taxon>Klebsiella</taxon>
        <taxon>Klebsiella pneumoniae complex</taxon>
    </lineage>
</organism>
<reference evidence="1 2" key="1">
    <citation type="submission" date="2018-06" db="EMBL/GenBank/DDBJ databases">
        <authorList>
            <consortium name="Pathogen Informatics"/>
            <person name="Doyle S."/>
        </authorList>
    </citation>
    <scope>NUCLEOTIDE SEQUENCE [LARGE SCALE GENOMIC DNA]</scope>
    <source>
        <strain evidence="1 2">NCTC9504</strain>
    </source>
</reference>
<evidence type="ECO:0000313" key="2">
    <source>
        <dbReference type="Proteomes" id="UP000254020"/>
    </source>
</evidence>
<gene>
    <name evidence="1" type="ORF">NCTC9504_06449</name>
</gene>
<dbReference type="AlphaFoldDB" id="A0A378AWQ4"/>
<dbReference type="EMBL" id="UGMA01000005">
    <property type="protein sequence ID" value="STV21730.1"/>
    <property type="molecule type" value="Genomic_DNA"/>
</dbReference>
<proteinExistence type="predicted"/>